<evidence type="ECO:0008006" key="5">
    <source>
        <dbReference type="Google" id="ProtNLM"/>
    </source>
</evidence>
<proteinExistence type="predicted"/>
<evidence type="ECO:0000256" key="2">
    <source>
        <dbReference type="SAM" id="MobiDB-lite"/>
    </source>
</evidence>
<dbReference type="Gramene" id="KFK29567">
    <property type="protein sequence ID" value="KFK29567"/>
    <property type="gene ID" value="AALP_AA7G151500"/>
</dbReference>
<evidence type="ECO:0000256" key="1">
    <source>
        <dbReference type="SAM" id="Coils"/>
    </source>
</evidence>
<dbReference type="Proteomes" id="UP000029120">
    <property type="component" value="Chromosome 7"/>
</dbReference>
<dbReference type="OrthoDB" id="1113395at2759"/>
<name>A0A087GI65_ARAAL</name>
<dbReference type="EMBL" id="CM002875">
    <property type="protein sequence ID" value="KFK29567.1"/>
    <property type="molecule type" value="Genomic_DNA"/>
</dbReference>
<feature type="compositionally biased region" description="Acidic residues" evidence="2">
    <location>
        <begin position="40"/>
        <end position="56"/>
    </location>
</feature>
<keyword evidence="4" id="KW-1185">Reference proteome</keyword>
<feature type="coiled-coil region" evidence="1">
    <location>
        <begin position="407"/>
        <end position="438"/>
    </location>
</feature>
<sequence>MSGREDDSSEEGSFDLPAQANPSDREDEANSRGSDHPDSEFEEEDGEEEDDEEDGHDFEYEQLPSPIRVDPNNPLGPGLGPGIELVRIDNMSSQSTVDTIRDMIRDRGLLIVEEDILVPTTYDRPWTPPDGFLCLYESFFNASALWFPLPKLLIEYCDRRLIAISQLTHAAVRNIVTVLTLAAEIGRSVSCLEFEEMVQFKRKGRSGRYYSSWFPRLGLLTGVGSKSWLNLPLAPLRPFTLRVPKDRKPRSKKAKAQSGTMVKPERKVVKYTGTPMSGSVPKYDKKAGKRVVDSSSLKPSSVIVPAKKQRGESFGKGVGKGNVNRRSKSIEPASSGIPTMGGGIEETEDPSTFDFEFFFKGYGKHICDVPEKCSEFLRCVQGHLRQYGPSLDFADKPVYTLFAEELVREAGNRLGMLRDQLERERNERDVEILLLKEENEKLKAAGSDVVLRTVQTMIGKALGEMRIRYEDRLDHLHQCSVDAKEVNRLNSLINQVNYSLELYAGLRADGIEIPEEKIEKLQADLKSLNEEFDSLDVEVAKPEDYLVTPVADRAPLDLPSFQLDLCEGCRA</sequence>
<evidence type="ECO:0000313" key="4">
    <source>
        <dbReference type="Proteomes" id="UP000029120"/>
    </source>
</evidence>
<reference evidence="4" key="1">
    <citation type="journal article" date="2015" name="Nat. Plants">
        <title>Genome expansion of Arabis alpina linked with retrotransposition and reduced symmetric DNA methylation.</title>
        <authorList>
            <person name="Willing E.M."/>
            <person name="Rawat V."/>
            <person name="Mandakova T."/>
            <person name="Maumus F."/>
            <person name="James G.V."/>
            <person name="Nordstroem K.J."/>
            <person name="Becker C."/>
            <person name="Warthmann N."/>
            <person name="Chica C."/>
            <person name="Szarzynska B."/>
            <person name="Zytnicki M."/>
            <person name="Albani M.C."/>
            <person name="Kiefer C."/>
            <person name="Bergonzi S."/>
            <person name="Castaings L."/>
            <person name="Mateos J.L."/>
            <person name="Berns M.C."/>
            <person name="Bujdoso N."/>
            <person name="Piofczyk T."/>
            <person name="de Lorenzo L."/>
            <person name="Barrero-Sicilia C."/>
            <person name="Mateos I."/>
            <person name="Piednoel M."/>
            <person name="Hagmann J."/>
            <person name="Chen-Min-Tao R."/>
            <person name="Iglesias-Fernandez R."/>
            <person name="Schuster S.C."/>
            <person name="Alonso-Blanco C."/>
            <person name="Roudier F."/>
            <person name="Carbonero P."/>
            <person name="Paz-Ares J."/>
            <person name="Davis S.J."/>
            <person name="Pecinka A."/>
            <person name="Quesneville H."/>
            <person name="Colot V."/>
            <person name="Lysak M.A."/>
            <person name="Weigel D."/>
            <person name="Coupland G."/>
            <person name="Schneeberger K."/>
        </authorList>
    </citation>
    <scope>NUCLEOTIDE SEQUENCE [LARGE SCALE GENOMIC DNA]</scope>
    <source>
        <strain evidence="4">cv. Pajares</strain>
    </source>
</reference>
<dbReference type="AlphaFoldDB" id="A0A087GI65"/>
<keyword evidence="1" id="KW-0175">Coiled coil</keyword>
<evidence type="ECO:0000313" key="3">
    <source>
        <dbReference type="EMBL" id="KFK29567.1"/>
    </source>
</evidence>
<feature type="region of interest" description="Disordered" evidence="2">
    <location>
        <begin position="313"/>
        <end position="345"/>
    </location>
</feature>
<feature type="compositionally biased region" description="Basic and acidic residues" evidence="2">
    <location>
        <begin position="28"/>
        <end position="39"/>
    </location>
</feature>
<gene>
    <name evidence="3" type="ordered locus">AALP_Aa7g151500</name>
</gene>
<feature type="coiled-coil region" evidence="1">
    <location>
        <begin position="511"/>
        <end position="538"/>
    </location>
</feature>
<feature type="region of interest" description="Disordered" evidence="2">
    <location>
        <begin position="1"/>
        <end position="56"/>
    </location>
</feature>
<protein>
    <recommendedName>
        <fullName evidence="5">DUF1204 domain-containing protein</fullName>
    </recommendedName>
</protein>
<accession>A0A087GI65</accession>
<organism evidence="3 4">
    <name type="scientific">Arabis alpina</name>
    <name type="common">Alpine rock-cress</name>
    <dbReference type="NCBI Taxonomy" id="50452"/>
    <lineage>
        <taxon>Eukaryota</taxon>
        <taxon>Viridiplantae</taxon>
        <taxon>Streptophyta</taxon>
        <taxon>Embryophyta</taxon>
        <taxon>Tracheophyta</taxon>
        <taxon>Spermatophyta</taxon>
        <taxon>Magnoliopsida</taxon>
        <taxon>eudicotyledons</taxon>
        <taxon>Gunneridae</taxon>
        <taxon>Pentapetalae</taxon>
        <taxon>rosids</taxon>
        <taxon>malvids</taxon>
        <taxon>Brassicales</taxon>
        <taxon>Brassicaceae</taxon>
        <taxon>Arabideae</taxon>
        <taxon>Arabis</taxon>
    </lineage>
</organism>